<dbReference type="PANTHER" id="PTHR38011">
    <property type="entry name" value="DIHYDROFOLATE REDUCTASE FAMILY PROTEIN (AFU_ORTHOLOGUE AFUA_8G06820)"/>
    <property type="match status" value="1"/>
</dbReference>
<evidence type="ECO:0000256" key="5">
    <source>
        <dbReference type="ARBA" id="ARBA00007417"/>
    </source>
</evidence>
<evidence type="ECO:0000256" key="13">
    <source>
        <dbReference type="ARBA" id="ARBA00049886"/>
    </source>
</evidence>
<keyword evidence="6 14" id="KW-0686">Riboflavin biosynthesis</keyword>
<evidence type="ECO:0000256" key="3">
    <source>
        <dbReference type="ARBA" id="ARBA00004910"/>
    </source>
</evidence>
<dbReference type="NCBIfam" id="TIGR00326">
    <property type="entry name" value="eubact_ribD"/>
    <property type="match status" value="1"/>
</dbReference>
<evidence type="ECO:0000313" key="16">
    <source>
        <dbReference type="EMBL" id="MFD2637668.1"/>
    </source>
</evidence>
<keyword evidence="8 14" id="KW-0862">Zinc</keyword>
<comment type="similarity">
    <text evidence="4 14">In the N-terminal section; belongs to the cytidine and deoxycytidylate deaminase family.</text>
</comment>
<comment type="catalytic activity">
    <reaction evidence="12 14">
        <text>5-amino-6-(5-phospho-D-ribitylamino)uracil + NADP(+) = 5-amino-6-(5-phospho-D-ribosylamino)uracil + NADPH + H(+)</text>
        <dbReference type="Rhea" id="RHEA:17845"/>
        <dbReference type="ChEBI" id="CHEBI:15378"/>
        <dbReference type="ChEBI" id="CHEBI:57783"/>
        <dbReference type="ChEBI" id="CHEBI:58349"/>
        <dbReference type="ChEBI" id="CHEBI:58421"/>
        <dbReference type="ChEBI" id="CHEBI:58453"/>
        <dbReference type="EC" id="1.1.1.193"/>
    </reaction>
</comment>
<dbReference type="InterPro" id="IPR002125">
    <property type="entry name" value="CMP_dCMP_dom"/>
</dbReference>
<evidence type="ECO:0000313" key="17">
    <source>
        <dbReference type="Proteomes" id="UP001597452"/>
    </source>
</evidence>
<protein>
    <recommendedName>
        <fullName evidence="14">Riboflavin biosynthesis protein RibD</fullName>
    </recommendedName>
    <domain>
        <recommendedName>
            <fullName evidence="14">Diaminohydroxyphosphoribosylaminopyrimidine deaminase</fullName>
            <shortName evidence="14">DRAP deaminase</shortName>
            <ecNumber evidence="14">3.5.4.26</ecNumber>
        </recommendedName>
        <alternativeName>
            <fullName evidence="14">Riboflavin-specific deaminase</fullName>
        </alternativeName>
    </domain>
    <domain>
        <recommendedName>
            <fullName evidence="14">5-amino-6-(5-phosphoribosylamino)uracil reductase</fullName>
            <ecNumber evidence="14">1.1.1.193</ecNumber>
        </recommendedName>
        <alternativeName>
            <fullName evidence="14">HTP reductase</fullName>
        </alternativeName>
    </domain>
</protein>
<keyword evidence="10 14" id="KW-0560">Oxidoreductase</keyword>
<gene>
    <name evidence="16" type="primary">ribD</name>
    <name evidence="16" type="ORF">ACFSW4_02125</name>
</gene>
<dbReference type="InterPro" id="IPR004794">
    <property type="entry name" value="Eubact_RibD"/>
</dbReference>
<evidence type="ECO:0000256" key="11">
    <source>
        <dbReference type="ARBA" id="ARBA00023268"/>
    </source>
</evidence>
<dbReference type="SUPFAM" id="SSF53597">
    <property type="entry name" value="Dihydrofolate reductase-like"/>
    <property type="match status" value="1"/>
</dbReference>
<comment type="catalytic activity">
    <reaction evidence="13 14">
        <text>2,5-diamino-6-hydroxy-4-(5-phosphoribosylamino)-pyrimidine + H2O + H(+) = 5-amino-6-(5-phospho-D-ribosylamino)uracil + NH4(+)</text>
        <dbReference type="Rhea" id="RHEA:21868"/>
        <dbReference type="ChEBI" id="CHEBI:15377"/>
        <dbReference type="ChEBI" id="CHEBI:15378"/>
        <dbReference type="ChEBI" id="CHEBI:28938"/>
        <dbReference type="ChEBI" id="CHEBI:58453"/>
        <dbReference type="ChEBI" id="CHEBI:58614"/>
        <dbReference type="EC" id="3.5.4.26"/>
    </reaction>
</comment>
<dbReference type="RefSeq" id="WP_054753523.1">
    <property type="nucleotide sequence ID" value="NZ_JBHUMZ010000010.1"/>
</dbReference>
<keyword evidence="17" id="KW-1185">Reference proteome</keyword>
<accession>A0ABW5Q7L6</accession>
<evidence type="ECO:0000256" key="1">
    <source>
        <dbReference type="ARBA" id="ARBA00002151"/>
    </source>
</evidence>
<evidence type="ECO:0000259" key="15">
    <source>
        <dbReference type="PROSITE" id="PS51747"/>
    </source>
</evidence>
<evidence type="ECO:0000256" key="2">
    <source>
        <dbReference type="ARBA" id="ARBA00004882"/>
    </source>
</evidence>
<dbReference type="SUPFAM" id="SSF53927">
    <property type="entry name" value="Cytidine deaminase-like"/>
    <property type="match status" value="1"/>
</dbReference>
<name>A0ABW5Q7L6_9BACI</name>
<dbReference type="EC" id="3.5.4.26" evidence="14"/>
<dbReference type="Pfam" id="PF00383">
    <property type="entry name" value="dCMP_cyt_deam_1"/>
    <property type="match status" value="1"/>
</dbReference>
<dbReference type="EMBL" id="JBHUMZ010000010">
    <property type="protein sequence ID" value="MFD2637668.1"/>
    <property type="molecule type" value="Genomic_DNA"/>
</dbReference>
<dbReference type="InterPro" id="IPR002734">
    <property type="entry name" value="RibDG_C"/>
</dbReference>
<dbReference type="InterPro" id="IPR016192">
    <property type="entry name" value="APOBEC/CMP_deaminase_Zn-bd"/>
</dbReference>
<sequence>MRDKYFFMHHALELARLTIGQTRPNPSVGAVVVKDGKVVGTGTHMKSGEPHAEVFALKQAGELAKDAEIYVTLEPCAHYGKTPPCAKAIIDAGIKKVYVATLDPNPKVAGGGVEWIRSEDIDVEAGILEQEAQDINKMFFHFMKTKRPYITLKTAVSLDGKMTANSGDSKWITSDQSRLDVHHNRHRHDAILVGSETVLRDDPLLTTRLPRGGMNPTRIVLDTHLSIPLEAKLLTNDDSNTIVVCGKEANTNKEKALNEISHVQVWRQNSDQIDLELLLGQMAEEKLMSLYVEGGSTIHSAFIQNQLFNEIHVYMAPKLIGGAMSKSFYNQLGFDEVKDSIQIEFDSVETIGQDLKIIAKPHEEEDS</sequence>
<comment type="caution">
    <text evidence="16">The sequence shown here is derived from an EMBL/GenBank/DDBJ whole genome shotgun (WGS) entry which is preliminary data.</text>
</comment>
<dbReference type="EC" id="1.1.1.193" evidence="14"/>
<feature type="domain" description="CMP/dCMP-type deaminase" evidence="15">
    <location>
        <begin position="2"/>
        <end position="114"/>
    </location>
</feature>
<comment type="pathway">
    <text evidence="3 14">Cofactor biosynthesis; riboflavin biosynthesis; 5-amino-6-(D-ribitylamino)uracil from GTP: step 3/4.</text>
</comment>
<evidence type="ECO:0000256" key="12">
    <source>
        <dbReference type="ARBA" id="ARBA00049861"/>
    </source>
</evidence>
<dbReference type="Pfam" id="PF01872">
    <property type="entry name" value="RibD_C"/>
    <property type="match status" value="1"/>
</dbReference>
<dbReference type="Gene3D" id="3.40.430.10">
    <property type="entry name" value="Dihydrofolate Reductase, subunit A"/>
    <property type="match status" value="1"/>
</dbReference>
<dbReference type="GO" id="GO:0008703">
    <property type="term" value="F:5-amino-6-(5-phosphoribosylamino)uracil reductase activity"/>
    <property type="evidence" value="ECO:0007669"/>
    <property type="project" value="UniProtKB-EC"/>
</dbReference>
<comment type="function">
    <text evidence="1 14">Converts 2,5-diamino-6-(ribosylamino)-4(3h)-pyrimidinone 5'-phosphate into 5-amino-6-(ribosylamino)-2,4(1h,3h)-pyrimidinedione 5'-phosphate.</text>
</comment>
<organism evidence="16 17">
    <name type="scientific">Piscibacillus salipiscarius</name>
    <dbReference type="NCBI Taxonomy" id="299480"/>
    <lineage>
        <taxon>Bacteria</taxon>
        <taxon>Bacillati</taxon>
        <taxon>Bacillota</taxon>
        <taxon>Bacilli</taxon>
        <taxon>Bacillales</taxon>
        <taxon>Bacillaceae</taxon>
        <taxon>Piscibacillus</taxon>
    </lineage>
</organism>
<dbReference type="InterPro" id="IPR011549">
    <property type="entry name" value="RibD_C"/>
</dbReference>
<comment type="pathway">
    <text evidence="2 14">Cofactor biosynthesis; riboflavin biosynthesis; 5-amino-6-(D-ribitylamino)uracil from GTP: step 2/4.</text>
</comment>
<comment type="cofactor">
    <cofactor evidence="14">
        <name>Zn(2+)</name>
        <dbReference type="ChEBI" id="CHEBI:29105"/>
    </cofactor>
    <text evidence="14">Binds 1 zinc ion.</text>
</comment>
<evidence type="ECO:0000256" key="10">
    <source>
        <dbReference type="ARBA" id="ARBA00023002"/>
    </source>
</evidence>
<comment type="similarity">
    <text evidence="5 14">In the C-terminal section; belongs to the HTP reductase family.</text>
</comment>
<dbReference type="PROSITE" id="PS00903">
    <property type="entry name" value="CYT_DCMP_DEAMINASES_1"/>
    <property type="match status" value="1"/>
</dbReference>
<dbReference type="InterPro" id="IPR050765">
    <property type="entry name" value="Riboflavin_Biosynth_HTPR"/>
</dbReference>
<keyword evidence="9 14" id="KW-0521">NADP</keyword>
<evidence type="ECO:0000256" key="9">
    <source>
        <dbReference type="ARBA" id="ARBA00022857"/>
    </source>
</evidence>
<dbReference type="GO" id="GO:0008835">
    <property type="term" value="F:diaminohydroxyphosphoribosylaminopyrimidine deaminase activity"/>
    <property type="evidence" value="ECO:0007669"/>
    <property type="project" value="UniProtKB-EC"/>
</dbReference>
<dbReference type="InterPro" id="IPR016193">
    <property type="entry name" value="Cytidine_deaminase-like"/>
</dbReference>
<evidence type="ECO:0000256" key="4">
    <source>
        <dbReference type="ARBA" id="ARBA00005259"/>
    </source>
</evidence>
<keyword evidence="7 14" id="KW-0479">Metal-binding</keyword>
<dbReference type="InterPro" id="IPR024072">
    <property type="entry name" value="DHFR-like_dom_sf"/>
</dbReference>
<dbReference type="CDD" id="cd01284">
    <property type="entry name" value="Riboflavin_deaminase-reductase"/>
    <property type="match status" value="1"/>
</dbReference>
<dbReference type="PIRSF" id="PIRSF006769">
    <property type="entry name" value="RibD"/>
    <property type="match status" value="1"/>
</dbReference>
<evidence type="ECO:0000256" key="7">
    <source>
        <dbReference type="ARBA" id="ARBA00022723"/>
    </source>
</evidence>
<dbReference type="PROSITE" id="PS51747">
    <property type="entry name" value="CYT_DCMP_DEAMINASES_2"/>
    <property type="match status" value="1"/>
</dbReference>
<evidence type="ECO:0000256" key="14">
    <source>
        <dbReference type="PIRNR" id="PIRNR006769"/>
    </source>
</evidence>
<dbReference type="Gene3D" id="3.40.140.10">
    <property type="entry name" value="Cytidine Deaminase, domain 2"/>
    <property type="match status" value="1"/>
</dbReference>
<dbReference type="Proteomes" id="UP001597452">
    <property type="component" value="Unassembled WGS sequence"/>
</dbReference>
<reference evidence="17" key="1">
    <citation type="journal article" date="2019" name="Int. J. Syst. Evol. Microbiol.">
        <title>The Global Catalogue of Microorganisms (GCM) 10K type strain sequencing project: providing services to taxonomists for standard genome sequencing and annotation.</title>
        <authorList>
            <consortium name="The Broad Institute Genomics Platform"/>
            <consortium name="The Broad Institute Genome Sequencing Center for Infectious Disease"/>
            <person name="Wu L."/>
            <person name="Ma J."/>
        </authorList>
    </citation>
    <scope>NUCLEOTIDE SEQUENCE [LARGE SCALE GENOMIC DNA]</scope>
    <source>
        <strain evidence="17">TISTR 1571</strain>
    </source>
</reference>
<proteinExistence type="inferred from homology"/>
<dbReference type="NCBIfam" id="TIGR00227">
    <property type="entry name" value="ribD_Cterm"/>
    <property type="match status" value="1"/>
</dbReference>
<evidence type="ECO:0000256" key="6">
    <source>
        <dbReference type="ARBA" id="ARBA00022619"/>
    </source>
</evidence>
<keyword evidence="14 16" id="KW-0378">Hydrolase</keyword>
<evidence type="ECO:0000256" key="8">
    <source>
        <dbReference type="ARBA" id="ARBA00022833"/>
    </source>
</evidence>
<keyword evidence="11" id="KW-0511">Multifunctional enzyme</keyword>
<dbReference type="PANTHER" id="PTHR38011:SF7">
    <property type="entry name" value="2,5-DIAMINO-6-RIBOSYLAMINO-4(3H)-PYRIMIDINONE 5'-PHOSPHATE REDUCTASE"/>
    <property type="match status" value="1"/>
</dbReference>